<comment type="caution">
    <text evidence="2">The sequence shown here is derived from an EMBL/GenBank/DDBJ whole genome shotgun (WGS) entry which is preliminary data.</text>
</comment>
<evidence type="ECO:0000256" key="1">
    <source>
        <dbReference type="PROSITE-ProRule" id="PRU00339"/>
    </source>
</evidence>
<accession>A0AAV5VP27</accession>
<keyword evidence="3" id="KW-1185">Reference proteome</keyword>
<dbReference type="Proteomes" id="UP001432322">
    <property type="component" value="Unassembled WGS sequence"/>
</dbReference>
<dbReference type="SUPFAM" id="SSF48452">
    <property type="entry name" value="TPR-like"/>
    <property type="match status" value="1"/>
</dbReference>
<sequence length="104" mass="11887">NHAVMGNPKKADNRVTNLHATLQRATKNGDLKNEAKVRRELGELLRAKGNCKKAIEHYTKAFELTEKDEKDDRLHLLNELIELHAEEGNYDECVKCLTVCEEES</sequence>
<dbReference type="SMART" id="SM00028">
    <property type="entry name" value="TPR"/>
    <property type="match status" value="1"/>
</dbReference>
<feature type="non-terminal residue" evidence="2">
    <location>
        <position position="104"/>
    </location>
</feature>
<feature type="repeat" description="TPR" evidence="1">
    <location>
        <begin position="35"/>
        <end position="68"/>
    </location>
</feature>
<name>A0AAV5VP27_9BILA</name>
<reference evidence="2" key="1">
    <citation type="submission" date="2023-10" db="EMBL/GenBank/DDBJ databases">
        <title>Genome assembly of Pristionchus species.</title>
        <authorList>
            <person name="Yoshida K."/>
            <person name="Sommer R.J."/>
        </authorList>
    </citation>
    <scope>NUCLEOTIDE SEQUENCE</scope>
    <source>
        <strain evidence="2">RS5133</strain>
    </source>
</reference>
<dbReference type="Gene3D" id="1.25.40.10">
    <property type="entry name" value="Tetratricopeptide repeat domain"/>
    <property type="match status" value="1"/>
</dbReference>
<dbReference type="PROSITE" id="PS50005">
    <property type="entry name" value="TPR"/>
    <property type="match status" value="1"/>
</dbReference>
<dbReference type="EMBL" id="BTSY01000003">
    <property type="protein sequence ID" value="GMT20098.1"/>
    <property type="molecule type" value="Genomic_DNA"/>
</dbReference>
<gene>
    <name evidence="2" type="ORF">PFISCL1PPCAC_11395</name>
</gene>
<dbReference type="InterPro" id="IPR019734">
    <property type="entry name" value="TPR_rpt"/>
</dbReference>
<dbReference type="Pfam" id="PF14938">
    <property type="entry name" value="SNAP"/>
    <property type="match status" value="1"/>
</dbReference>
<dbReference type="AlphaFoldDB" id="A0AAV5VP27"/>
<evidence type="ECO:0000313" key="3">
    <source>
        <dbReference type="Proteomes" id="UP001432322"/>
    </source>
</evidence>
<evidence type="ECO:0000313" key="2">
    <source>
        <dbReference type="EMBL" id="GMT20098.1"/>
    </source>
</evidence>
<feature type="non-terminal residue" evidence="2">
    <location>
        <position position="1"/>
    </location>
</feature>
<keyword evidence="1" id="KW-0802">TPR repeat</keyword>
<protein>
    <submittedName>
        <fullName evidence="2">Uncharacterized protein</fullName>
    </submittedName>
</protein>
<proteinExistence type="predicted"/>
<organism evidence="2 3">
    <name type="scientific">Pristionchus fissidentatus</name>
    <dbReference type="NCBI Taxonomy" id="1538716"/>
    <lineage>
        <taxon>Eukaryota</taxon>
        <taxon>Metazoa</taxon>
        <taxon>Ecdysozoa</taxon>
        <taxon>Nematoda</taxon>
        <taxon>Chromadorea</taxon>
        <taxon>Rhabditida</taxon>
        <taxon>Rhabditina</taxon>
        <taxon>Diplogasteromorpha</taxon>
        <taxon>Diplogasteroidea</taxon>
        <taxon>Neodiplogasteridae</taxon>
        <taxon>Pristionchus</taxon>
    </lineage>
</organism>
<dbReference type="InterPro" id="IPR011990">
    <property type="entry name" value="TPR-like_helical_dom_sf"/>
</dbReference>